<dbReference type="OrthoDB" id="6624313at2"/>
<keyword evidence="1" id="KW-0472">Membrane</keyword>
<dbReference type="EMBL" id="RHFN01000002">
    <property type="protein sequence ID" value="ROU17649.1"/>
    <property type="molecule type" value="Genomic_DNA"/>
</dbReference>
<feature type="transmembrane region" description="Helical" evidence="1">
    <location>
        <begin position="12"/>
        <end position="34"/>
    </location>
</feature>
<evidence type="ECO:0000259" key="2">
    <source>
        <dbReference type="Pfam" id="PF07811"/>
    </source>
</evidence>
<proteinExistence type="predicted"/>
<dbReference type="Pfam" id="PF07811">
    <property type="entry name" value="TadE"/>
    <property type="match status" value="1"/>
</dbReference>
<evidence type="ECO:0000313" key="4">
    <source>
        <dbReference type="Proteomes" id="UP000268051"/>
    </source>
</evidence>
<dbReference type="InterPro" id="IPR012495">
    <property type="entry name" value="TadE-like_dom"/>
</dbReference>
<keyword evidence="1" id="KW-1133">Transmembrane helix</keyword>
<accession>A0A3N2SD50</accession>
<dbReference type="Proteomes" id="UP000268051">
    <property type="component" value="Unassembled WGS sequence"/>
</dbReference>
<organism evidence="3 4">
    <name type="scientific">Kluyvera ascorbata</name>
    <dbReference type="NCBI Taxonomy" id="51288"/>
    <lineage>
        <taxon>Bacteria</taxon>
        <taxon>Pseudomonadati</taxon>
        <taxon>Pseudomonadota</taxon>
        <taxon>Gammaproteobacteria</taxon>
        <taxon>Enterobacterales</taxon>
        <taxon>Enterobacteriaceae</taxon>
        <taxon>Kluyvera</taxon>
    </lineage>
</organism>
<dbReference type="AlphaFoldDB" id="A0A3N2SD50"/>
<keyword evidence="1" id="KW-0812">Transmembrane</keyword>
<dbReference type="RefSeq" id="WP_123650176.1">
    <property type="nucleotide sequence ID" value="NZ_RHFN01000002.1"/>
</dbReference>
<protein>
    <recommendedName>
        <fullName evidence="2">TadE-like domain-containing protein</fullName>
    </recommendedName>
</protein>
<feature type="domain" description="TadE-like" evidence="2">
    <location>
        <begin position="13"/>
        <end position="52"/>
    </location>
</feature>
<comment type="caution">
    <text evidence="3">The sequence shown here is derived from an EMBL/GenBank/DDBJ whole genome shotgun (WGS) entry which is preliminary data.</text>
</comment>
<reference evidence="3 4" key="1">
    <citation type="submission" date="2018-10" db="EMBL/GenBank/DDBJ databases">
        <title>Horizontal transference of carbapenem resistance between Klebsiella pneumoniae and Kluyvera ascorbata during abdominal infection: a case report.</title>
        <authorList>
            <person name="Raro O.H.F."/>
            <person name="Lima-Morales D."/>
            <person name="Barth A.L."/>
            <person name="Paim T.G.S."/>
            <person name="Mott M.P."/>
            <person name="Riche C.V.W."/>
            <person name="Teixeira U.F."/>
            <person name="Waechter F."/>
            <person name="Dias C.A.G."/>
        </authorList>
    </citation>
    <scope>NUCLEOTIDE SEQUENCE [LARGE SCALE GENOMIC DNA]</scope>
    <source>
        <strain evidence="3 4">OT2</strain>
    </source>
</reference>
<sequence length="159" mass="17734">MFGIKKLLSRSDGAVAIEFAFVVIPFIISILFIMELCRVVYIMSSIDLILSEASSATATRSSIVDNNDYFEKMVNNMSNGWALLLVGKSVKVNTNIEYCATINDLTARHCSTSGLNTSPLAIYEINVPYSPIFFVFPSSLVQKQMTRRIVLVQEHNLAR</sequence>
<gene>
    <name evidence="3" type="ORF">EB837_02140</name>
</gene>
<evidence type="ECO:0000256" key="1">
    <source>
        <dbReference type="SAM" id="Phobius"/>
    </source>
</evidence>
<evidence type="ECO:0000313" key="3">
    <source>
        <dbReference type="EMBL" id="ROU17649.1"/>
    </source>
</evidence>
<name>A0A3N2SD50_9ENTR</name>